<dbReference type="EMBL" id="MKVH01000003">
    <property type="protein sequence ID" value="OJX60749.1"/>
    <property type="molecule type" value="Genomic_DNA"/>
</dbReference>
<dbReference type="NCBIfam" id="TIGR00738">
    <property type="entry name" value="rrf2_super"/>
    <property type="match status" value="1"/>
</dbReference>
<dbReference type="STRING" id="1895771.BGO89_04040"/>
<dbReference type="InterPro" id="IPR036388">
    <property type="entry name" value="WH-like_DNA-bd_sf"/>
</dbReference>
<name>A0A1M3L5G3_9BACT</name>
<dbReference type="PANTHER" id="PTHR33221:SF15">
    <property type="entry name" value="HTH-TYPE TRANSCRIPTIONAL REGULATOR YWGB-RELATED"/>
    <property type="match status" value="1"/>
</dbReference>
<dbReference type="PROSITE" id="PS51197">
    <property type="entry name" value="HTH_RRF2_2"/>
    <property type="match status" value="1"/>
</dbReference>
<dbReference type="Gene3D" id="1.10.10.10">
    <property type="entry name" value="Winged helix-like DNA-binding domain superfamily/Winged helix DNA-binding domain"/>
    <property type="match status" value="1"/>
</dbReference>
<dbReference type="InterPro" id="IPR036390">
    <property type="entry name" value="WH_DNA-bd_sf"/>
</dbReference>
<evidence type="ECO:0000313" key="2">
    <source>
        <dbReference type="Proteomes" id="UP000184233"/>
    </source>
</evidence>
<dbReference type="GO" id="GO:0005829">
    <property type="term" value="C:cytosol"/>
    <property type="evidence" value="ECO:0007669"/>
    <property type="project" value="TreeGrafter"/>
</dbReference>
<protein>
    <recommendedName>
        <fullName evidence="3">Transcriptional regulator</fullName>
    </recommendedName>
</protein>
<evidence type="ECO:0000313" key="1">
    <source>
        <dbReference type="EMBL" id="OJX60749.1"/>
    </source>
</evidence>
<dbReference type="SUPFAM" id="SSF46785">
    <property type="entry name" value="Winged helix' DNA-binding domain"/>
    <property type="match status" value="1"/>
</dbReference>
<comment type="caution">
    <text evidence="1">The sequence shown here is derived from an EMBL/GenBank/DDBJ whole genome shotgun (WGS) entry which is preliminary data.</text>
</comment>
<dbReference type="PANTHER" id="PTHR33221">
    <property type="entry name" value="WINGED HELIX-TURN-HELIX TRANSCRIPTIONAL REGULATOR, RRF2 FAMILY"/>
    <property type="match status" value="1"/>
</dbReference>
<dbReference type="Pfam" id="PF02082">
    <property type="entry name" value="Rrf2"/>
    <property type="match status" value="1"/>
</dbReference>
<accession>A0A1M3L5G3</accession>
<organism evidence="1 2">
    <name type="scientific">Candidatus Kapaibacterium thiocyanatum</name>
    <dbReference type="NCBI Taxonomy" id="1895771"/>
    <lineage>
        <taxon>Bacteria</taxon>
        <taxon>Pseudomonadati</taxon>
        <taxon>Candidatus Kapaibacteriota</taxon>
        <taxon>Candidatus Kapaibacteriia</taxon>
        <taxon>Candidatus Kapaibacteriales</taxon>
        <taxon>Candidatus Kapaibacteriaceae</taxon>
        <taxon>Candidatus Kapaibacterium</taxon>
    </lineage>
</organism>
<gene>
    <name evidence="1" type="ORF">BGO89_04040</name>
</gene>
<dbReference type="GO" id="GO:0003700">
    <property type="term" value="F:DNA-binding transcription factor activity"/>
    <property type="evidence" value="ECO:0007669"/>
    <property type="project" value="TreeGrafter"/>
</dbReference>
<reference evidence="1 2" key="1">
    <citation type="submission" date="2016-09" db="EMBL/GenBank/DDBJ databases">
        <title>Genome-resolved meta-omics ties microbial dynamics to process performance in biotechnology for thiocyanate degradation.</title>
        <authorList>
            <person name="Kantor R.S."/>
            <person name="Huddy R.J."/>
            <person name="Iyer R."/>
            <person name="Thomas B.C."/>
            <person name="Brown C.T."/>
            <person name="Anantharaman K."/>
            <person name="Tringe S."/>
            <person name="Hettich R.L."/>
            <person name="Harrison S.T."/>
            <person name="Banfield J.F."/>
        </authorList>
    </citation>
    <scope>NUCLEOTIDE SEQUENCE [LARGE SCALE GENOMIC DNA]</scope>
    <source>
        <strain evidence="1">59-99</strain>
    </source>
</reference>
<evidence type="ECO:0008006" key="3">
    <source>
        <dbReference type="Google" id="ProtNLM"/>
    </source>
</evidence>
<proteinExistence type="predicted"/>
<sequence length="144" mass="15823">MLPKTTTYAIQALAYVAINTKDTEYVPIGRMATDLGIPYHFLKRIVAKLASEGMLRSFRSSTGGVALAKDASRITLFDVIATVDDTTLFTECLLGLPGCGEARQCPMHAVWAVERNRLRQMFESTTVADLAGRVSRDGFRISFS</sequence>
<dbReference type="Proteomes" id="UP000184233">
    <property type="component" value="Unassembled WGS sequence"/>
</dbReference>
<dbReference type="InterPro" id="IPR000944">
    <property type="entry name" value="Tscrpt_reg_Rrf2"/>
</dbReference>
<dbReference type="AlphaFoldDB" id="A0A1M3L5G3"/>